<feature type="domain" description="RRM" evidence="3">
    <location>
        <begin position="4"/>
        <end position="81"/>
    </location>
</feature>
<dbReference type="GO" id="GO:0003723">
    <property type="term" value="F:RNA binding"/>
    <property type="evidence" value="ECO:0007669"/>
    <property type="project" value="UniProtKB-UniRule"/>
</dbReference>
<dbReference type="SMART" id="SM00360">
    <property type="entry name" value="RRM"/>
    <property type="match status" value="1"/>
</dbReference>
<dbReference type="PANTHER" id="PTHR32343:SF10">
    <property type="entry name" value="RNA-BINDING REGION RNP-1 DOMAIN-CONTAINING PROTEIN"/>
    <property type="match status" value="1"/>
</dbReference>
<gene>
    <name evidence="4" type="ORF">MCYG_04586</name>
</gene>
<dbReference type="HOGENOM" id="CLU_074138_0_0_1"/>
<dbReference type="InterPro" id="IPR012677">
    <property type="entry name" value="Nucleotide-bd_a/b_plait_sf"/>
</dbReference>
<dbReference type="OrthoDB" id="7763451at2759"/>
<feature type="compositionally biased region" description="Low complexity" evidence="2">
    <location>
        <begin position="255"/>
        <end position="270"/>
    </location>
</feature>
<organism evidence="4 5">
    <name type="scientific">Arthroderma otae (strain ATCC MYA-4605 / CBS 113480)</name>
    <name type="common">Microsporum canis</name>
    <dbReference type="NCBI Taxonomy" id="554155"/>
    <lineage>
        <taxon>Eukaryota</taxon>
        <taxon>Fungi</taxon>
        <taxon>Dikarya</taxon>
        <taxon>Ascomycota</taxon>
        <taxon>Pezizomycotina</taxon>
        <taxon>Eurotiomycetes</taxon>
        <taxon>Eurotiomycetidae</taxon>
        <taxon>Onygenales</taxon>
        <taxon>Arthrodermataceae</taxon>
        <taxon>Microsporum</taxon>
    </lineage>
</organism>
<evidence type="ECO:0000256" key="2">
    <source>
        <dbReference type="SAM" id="MobiDB-lite"/>
    </source>
</evidence>
<dbReference type="PROSITE" id="PS50102">
    <property type="entry name" value="RRM"/>
    <property type="match status" value="1"/>
</dbReference>
<name>C5FNR4_ARTOC</name>
<keyword evidence="5" id="KW-1185">Reference proteome</keyword>
<evidence type="ECO:0000313" key="4">
    <source>
        <dbReference type="EMBL" id="EEQ31767.1"/>
    </source>
</evidence>
<dbReference type="VEuPathDB" id="FungiDB:MCYG_04586"/>
<reference evidence="5" key="1">
    <citation type="journal article" date="2012" name="MBio">
        <title>Comparative genome analysis of Trichophyton rubrum and related dermatophytes reveals candidate genes involved in infection.</title>
        <authorList>
            <person name="Martinez D.A."/>
            <person name="Oliver B.G."/>
            <person name="Graeser Y."/>
            <person name="Goldberg J.M."/>
            <person name="Li W."/>
            <person name="Martinez-Rossi N.M."/>
            <person name="Monod M."/>
            <person name="Shelest E."/>
            <person name="Barton R.C."/>
            <person name="Birch E."/>
            <person name="Brakhage A.A."/>
            <person name="Chen Z."/>
            <person name="Gurr S.J."/>
            <person name="Heiman D."/>
            <person name="Heitman J."/>
            <person name="Kosti I."/>
            <person name="Rossi A."/>
            <person name="Saif S."/>
            <person name="Samalova M."/>
            <person name="Saunders C.W."/>
            <person name="Shea T."/>
            <person name="Summerbell R.C."/>
            <person name="Xu J."/>
            <person name="Young S."/>
            <person name="Zeng Q."/>
            <person name="Birren B.W."/>
            <person name="Cuomo C.A."/>
            <person name="White T.C."/>
        </authorList>
    </citation>
    <scope>NUCLEOTIDE SEQUENCE [LARGE SCALE GENOMIC DNA]</scope>
    <source>
        <strain evidence="5">ATCC MYA-4605 / CBS 113480</strain>
    </source>
</reference>
<protein>
    <submittedName>
        <fullName evidence="4">Vip1</fullName>
    </submittedName>
</protein>
<accession>C5FNR4</accession>
<dbReference type="EMBL" id="DS995704">
    <property type="protein sequence ID" value="EEQ31767.1"/>
    <property type="molecule type" value="Genomic_DNA"/>
</dbReference>
<dbReference type="Gene3D" id="3.30.70.330">
    <property type="match status" value="1"/>
</dbReference>
<dbReference type="Proteomes" id="UP000002035">
    <property type="component" value="Unassembled WGS sequence"/>
</dbReference>
<dbReference type="PANTHER" id="PTHR32343">
    <property type="entry name" value="SERINE/ARGININE-RICH SPLICING FACTOR"/>
    <property type="match status" value="1"/>
</dbReference>
<dbReference type="SUPFAM" id="SSF54928">
    <property type="entry name" value="RNA-binding domain, RBD"/>
    <property type="match status" value="1"/>
</dbReference>
<dbReference type="STRING" id="554155.C5FNR4"/>
<dbReference type="GeneID" id="9229964"/>
<dbReference type="InterPro" id="IPR035979">
    <property type="entry name" value="RBD_domain_sf"/>
</dbReference>
<dbReference type="Pfam" id="PF00076">
    <property type="entry name" value="RRM_1"/>
    <property type="match status" value="1"/>
</dbReference>
<feature type="region of interest" description="Disordered" evidence="2">
    <location>
        <begin position="221"/>
        <end position="270"/>
    </location>
</feature>
<dbReference type="eggNOG" id="ENOG502S19D">
    <property type="taxonomic scope" value="Eukaryota"/>
</dbReference>
<dbReference type="RefSeq" id="XP_002846849.1">
    <property type="nucleotide sequence ID" value="XM_002846803.1"/>
</dbReference>
<evidence type="ECO:0000259" key="3">
    <source>
        <dbReference type="PROSITE" id="PS50102"/>
    </source>
</evidence>
<dbReference type="AlphaFoldDB" id="C5FNR4"/>
<evidence type="ECO:0000313" key="5">
    <source>
        <dbReference type="Proteomes" id="UP000002035"/>
    </source>
</evidence>
<dbReference type="InterPro" id="IPR000504">
    <property type="entry name" value="RRM_dom"/>
</dbReference>
<keyword evidence="1" id="KW-0694">RNA-binding</keyword>
<dbReference type="OMA" id="TQEMKPR"/>
<sequence length="270" mass="28830">MSASTVHVANISPKTTEKEVRDFFSFCGKITSLSLTPSSGDAEATQSATVTFEKETASKTALLLDQTQLGPSAVHVTAAPSIDELAGEKATTAHGARDEASNHLDQEDKPRSRIFAEYLAHGYVISDQAIEKAIGLDKAHGISARFNTVLKNFDSKYHATDKAKGIDESYGITNKATSSWRGLSSYFEKALDTPTGRKIRDFYLQSDKQVRDIHTEARRLADLKHASSPESAGGQKAKTTESVPTAPTGVPVGDPSAPSTAPGTTTTESK</sequence>
<evidence type="ECO:0000256" key="1">
    <source>
        <dbReference type="PROSITE-ProRule" id="PRU00176"/>
    </source>
</evidence>
<proteinExistence type="predicted"/>